<organism evidence="2">
    <name type="scientific">uncultured Sphingomonadaceae bacterium</name>
    <dbReference type="NCBI Taxonomy" id="169976"/>
    <lineage>
        <taxon>Bacteria</taxon>
        <taxon>Pseudomonadati</taxon>
        <taxon>Pseudomonadota</taxon>
        <taxon>Alphaproteobacteria</taxon>
        <taxon>Sphingomonadales</taxon>
        <taxon>Sphingomonadaceae</taxon>
        <taxon>environmental samples</taxon>
    </lineage>
</organism>
<evidence type="ECO:0000313" key="2">
    <source>
        <dbReference type="EMBL" id="CAA9484338.1"/>
    </source>
</evidence>
<dbReference type="AlphaFoldDB" id="A0A6J4RXG4"/>
<reference evidence="2" key="1">
    <citation type="submission" date="2020-02" db="EMBL/GenBank/DDBJ databases">
        <authorList>
            <person name="Meier V. D."/>
        </authorList>
    </citation>
    <scope>NUCLEOTIDE SEQUENCE</scope>
    <source>
        <strain evidence="2">AVDCRST_MAG39</strain>
    </source>
</reference>
<protein>
    <submittedName>
        <fullName evidence="2">Uncharacterized protein</fullName>
    </submittedName>
</protein>
<evidence type="ECO:0000256" key="1">
    <source>
        <dbReference type="SAM" id="MobiDB-lite"/>
    </source>
</evidence>
<sequence length="129" mass="14567">GNGYGSRPRPRAGAGGARREELVPRTDQRGRQFRLVYLAACQPADAAVHRPRVRPRLVIVAVNGGADDPLRAHHLLALAPRDDRHYRGLCARRRAEIRQLDLTWVFQLRGRGAGLLRRPADRLSRDRQL</sequence>
<feature type="non-terminal residue" evidence="2">
    <location>
        <position position="129"/>
    </location>
</feature>
<feature type="non-terminal residue" evidence="2">
    <location>
        <position position="1"/>
    </location>
</feature>
<gene>
    <name evidence="2" type="ORF">AVDCRST_MAG39-238</name>
</gene>
<feature type="region of interest" description="Disordered" evidence="1">
    <location>
        <begin position="1"/>
        <end position="26"/>
    </location>
</feature>
<dbReference type="EMBL" id="CADCVW010000014">
    <property type="protein sequence ID" value="CAA9484338.1"/>
    <property type="molecule type" value="Genomic_DNA"/>
</dbReference>
<accession>A0A6J4RXG4</accession>
<name>A0A6J4RXG4_9SPHN</name>
<proteinExistence type="predicted"/>
<feature type="compositionally biased region" description="Basic and acidic residues" evidence="1">
    <location>
        <begin position="17"/>
        <end position="26"/>
    </location>
</feature>